<dbReference type="InterPro" id="IPR011012">
    <property type="entry name" value="Longin-like_dom_sf"/>
</dbReference>
<dbReference type="EMBL" id="BAABME010007386">
    <property type="protein sequence ID" value="GAA0170768.1"/>
    <property type="molecule type" value="Genomic_DNA"/>
</dbReference>
<keyword evidence="1" id="KW-0472">Membrane</keyword>
<dbReference type="GO" id="GO:0016020">
    <property type="term" value="C:membrane"/>
    <property type="evidence" value="ECO:0007669"/>
    <property type="project" value="InterPro"/>
</dbReference>
<protein>
    <recommendedName>
        <fullName evidence="4">Longin domain-containing protein</fullName>
    </recommendedName>
</protein>
<organism evidence="2 3">
    <name type="scientific">Lithospermum erythrorhizon</name>
    <name type="common">Purple gromwell</name>
    <name type="synonym">Lithospermum officinale var. erythrorhizon</name>
    <dbReference type="NCBI Taxonomy" id="34254"/>
    <lineage>
        <taxon>Eukaryota</taxon>
        <taxon>Viridiplantae</taxon>
        <taxon>Streptophyta</taxon>
        <taxon>Embryophyta</taxon>
        <taxon>Tracheophyta</taxon>
        <taxon>Spermatophyta</taxon>
        <taxon>Magnoliopsida</taxon>
        <taxon>eudicotyledons</taxon>
        <taxon>Gunneridae</taxon>
        <taxon>Pentapetalae</taxon>
        <taxon>asterids</taxon>
        <taxon>lamiids</taxon>
        <taxon>Boraginales</taxon>
        <taxon>Boraginaceae</taxon>
        <taxon>Boraginoideae</taxon>
        <taxon>Lithospermeae</taxon>
        <taxon>Lithospermum</taxon>
    </lineage>
</organism>
<dbReference type="PANTHER" id="PTHR47461">
    <property type="entry name" value="PHYTOLONGIN PHYL1.2"/>
    <property type="match status" value="1"/>
</dbReference>
<dbReference type="PANTHER" id="PTHR47461:SF3">
    <property type="entry name" value="PHYTOLONGIN PHYL2.2"/>
    <property type="match status" value="1"/>
</dbReference>
<comment type="caution">
    <text evidence="2">The sequence shown here is derived from an EMBL/GenBank/DDBJ whole genome shotgun (WGS) entry which is preliminary data.</text>
</comment>
<accession>A0AAV3R476</accession>
<dbReference type="Proteomes" id="UP001454036">
    <property type="component" value="Unassembled WGS sequence"/>
</dbReference>
<gene>
    <name evidence="2" type="ORF">LIER_24958</name>
</gene>
<dbReference type="AlphaFoldDB" id="A0AAV3R476"/>
<feature type="transmembrane region" description="Helical" evidence="1">
    <location>
        <begin position="255"/>
        <end position="276"/>
    </location>
</feature>
<keyword evidence="3" id="KW-1185">Reference proteome</keyword>
<name>A0AAV3R476_LITER</name>
<evidence type="ECO:0000313" key="2">
    <source>
        <dbReference type="EMBL" id="GAA0170768.1"/>
    </source>
</evidence>
<dbReference type="InterPro" id="IPR044783">
    <property type="entry name" value="PHYL"/>
</dbReference>
<dbReference type="SUPFAM" id="SSF64356">
    <property type="entry name" value="SNARE-like"/>
    <property type="match status" value="1"/>
</dbReference>
<reference evidence="2 3" key="1">
    <citation type="submission" date="2024-01" db="EMBL/GenBank/DDBJ databases">
        <title>The complete chloroplast genome sequence of Lithospermum erythrorhizon: insights into the phylogenetic relationship among Boraginaceae species and the maternal lineages of purple gromwells.</title>
        <authorList>
            <person name="Okada T."/>
            <person name="Watanabe K."/>
        </authorList>
    </citation>
    <scope>NUCLEOTIDE SEQUENCE [LARGE SCALE GENOMIC DNA]</scope>
</reference>
<evidence type="ECO:0000256" key="1">
    <source>
        <dbReference type="SAM" id="Phobius"/>
    </source>
</evidence>
<evidence type="ECO:0008006" key="4">
    <source>
        <dbReference type="Google" id="ProtNLM"/>
    </source>
</evidence>
<dbReference type="Gene3D" id="3.30.450.50">
    <property type="entry name" value="Longin domain"/>
    <property type="match status" value="1"/>
</dbReference>
<proteinExistence type="predicted"/>
<sequence length="285" mass="32499">MVYDPSLILYACIAKETIVLAEFNSKDHPDLGSIALQCLANTPSLHTIFSHTIRGKTYMFLIQEPFTYFVIYDEKLENPDGLSFLESIKEAFGNFANNGWSKKKLDRLGSHCFQGEFNPVFHQLLTVSGEFRQTNVRRVGMILGPDERNSSMDSTSGRKRIGKVPLLEGHEWTTMKKKKKKKRPFFKDLCGIGKVKDGGERKIDVCDDDDSSLDFSTSPMDNNNHNISINQSGVIGSIDPVMFQRHAKKSWRKHVWIVLSLDFTICLILFIIWLWVCKGFTCIYG</sequence>
<keyword evidence="1" id="KW-0812">Transmembrane</keyword>
<evidence type="ECO:0000313" key="3">
    <source>
        <dbReference type="Proteomes" id="UP001454036"/>
    </source>
</evidence>
<keyword evidence="1" id="KW-1133">Transmembrane helix</keyword>